<accession>I0CEN5</accession>
<dbReference type="GO" id="GO:0045454">
    <property type="term" value="P:cell redox homeostasis"/>
    <property type="evidence" value="ECO:0007669"/>
    <property type="project" value="TreeGrafter"/>
</dbReference>
<dbReference type="GO" id="GO:0046872">
    <property type="term" value="F:metal ion binding"/>
    <property type="evidence" value="ECO:0007669"/>
    <property type="project" value="UniProtKB-KW"/>
</dbReference>
<evidence type="ECO:0000256" key="11">
    <source>
        <dbReference type="HAMAP-Rule" id="MF_01479"/>
    </source>
</evidence>
<evidence type="ECO:0000256" key="6">
    <source>
        <dbReference type="ARBA" id="ARBA00023014"/>
    </source>
</evidence>
<evidence type="ECO:0000256" key="1">
    <source>
        <dbReference type="ARBA" id="ARBA00004496"/>
    </source>
</evidence>
<dbReference type="GO" id="GO:0051539">
    <property type="term" value="F:4 iron, 4 sulfur cluster binding"/>
    <property type="evidence" value="ECO:0007669"/>
    <property type="project" value="UniProtKB-UniRule"/>
</dbReference>
<evidence type="ECO:0000256" key="7">
    <source>
        <dbReference type="ARBA" id="ARBA00023015"/>
    </source>
</evidence>
<dbReference type="PROSITE" id="PS51674">
    <property type="entry name" value="4FE4S_WBL"/>
    <property type="match status" value="1"/>
</dbReference>
<dbReference type="GO" id="GO:0035731">
    <property type="term" value="F:dinitrosyl-iron complex binding"/>
    <property type="evidence" value="ECO:0007669"/>
    <property type="project" value="UniProtKB-UniRule"/>
</dbReference>
<comment type="function">
    <text evidence="11">Acts as a transcriptional regulator. Probably redox-responsive. The apo- but not holo-form probably binds DNA.</text>
</comment>
<feature type="domain" description="4Fe-4S Wbl-type" evidence="13">
    <location>
        <begin position="86"/>
        <end position="146"/>
    </location>
</feature>
<feature type="region of interest" description="Disordered" evidence="12">
    <location>
        <begin position="279"/>
        <end position="311"/>
    </location>
</feature>
<feature type="binding site" evidence="11">
    <location>
        <position position="87"/>
    </location>
    <ligand>
        <name>[4Fe-4S] cluster</name>
        <dbReference type="ChEBI" id="CHEBI:49883"/>
    </ligand>
</feature>
<dbReference type="AlphaFoldDB" id="I0CEN5"/>
<dbReference type="GO" id="GO:0047134">
    <property type="term" value="F:protein-disulfide reductase [NAD(P)H] activity"/>
    <property type="evidence" value="ECO:0007669"/>
    <property type="project" value="TreeGrafter"/>
</dbReference>
<dbReference type="InterPro" id="IPR003482">
    <property type="entry name" value="Whib"/>
</dbReference>
<keyword evidence="14" id="KW-0614">Plasmid</keyword>
<reference evidence="14" key="1">
    <citation type="submission" date="2011-12" db="EMBL/GenBank/DDBJ databases">
        <title>Complete nucleotide sequence of Streptomyces circular plasmid pCQ4.</title>
        <authorList>
            <person name="Cheng Q."/>
            <person name="Tian X."/>
            <person name="Qin Z."/>
        </authorList>
    </citation>
    <scope>NUCLEOTIDE SEQUENCE</scope>
    <source>
        <strain evidence="14">W75</strain>
        <plasmid evidence="14">pCQ4</plasmid>
    </source>
</reference>
<evidence type="ECO:0000256" key="12">
    <source>
        <dbReference type="SAM" id="MobiDB-lite"/>
    </source>
</evidence>
<evidence type="ECO:0000259" key="13">
    <source>
        <dbReference type="PROSITE" id="PS51674"/>
    </source>
</evidence>
<comment type="subcellular location">
    <subcellularLocation>
        <location evidence="1 11">Cytoplasm</location>
    </subcellularLocation>
</comment>
<dbReference type="GO" id="GO:0003677">
    <property type="term" value="F:DNA binding"/>
    <property type="evidence" value="ECO:0007669"/>
    <property type="project" value="UniProtKB-UniRule"/>
</dbReference>
<keyword evidence="3 11" id="KW-0004">4Fe-4S</keyword>
<keyword evidence="5 11" id="KW-0408">Iron</keyword>
<dbReference type="PANTHER" id="PTHR38839">
    <property type="entry name" value="TRANSCRIPTIONAL REGULATOR WHID-RELATED"/>
    <property type="match status" value="1"/>
</dbReference>
<dbReference type="EMBL" id="JQ340175">
    <property type="protein sequence ID" value="AFH75248.1"/>
    <property type="molecule type" value="Genomic_DNA"/>
</dbReference>
<feature type="binding site" evidence="11">
    <location>
        <position position="122"/>
    </location>
    <ligand>
        <name>[4Fe-4S] cluster</name>
        <dbReference type="ChEBI" id="CHEBI:49883"/>
    </ligand>
</feature>
<dbReference type="Pfam" id="PF02467">
    <property type="entry name" value="Whib"/>
    <property type="match status" value="1"/>
</dbReference>
<keyword evidence="4 11" id="KW-0479">Metal-binding</keyword>
<geneLocation type="plasmid" evidence="14">
    <name>pCQ4</name>
</geneLocation>
<keyword evidence="7 11" id="KW-0805">Transcription regulation</keyword>
<comment type="PTM">
    <text evidence="11">Upon Fe-S cluster removal intramolecular disulfide bonds are formed.</text>
</comment>
<keyword evidence="6 11" id="KW-0411">Iron-sulfur</keyword>
<keyword evidence="8 11" id="KW-0238">DNA-binding</keyword>
<dbReference type="HAMAP" id="MF_01479">
    <property type="entry name" value="WhiB"/>
    <property type="match status" value="1"/>
</dbReference>
<comment type="PTM">
    <text evidence="11">The Fe-S cluster can be nitrosylated by nitric oxide (NO).</text>
</comment>
<evidence type="ECO:0000256" key="10">
    <source>
        <dbReference type="ARBA" id="ARBA00023163"/>
    </source>
</evidence>
<keyword evidence="10 11" id="KW-0804">Transcription</keyword>
<dbReference type="InterPro" id="IPR034768">
    <property type="entry name" value="4FE4S_WBL"/>
</dbReference>
<name>I0CEN5_9ACTN</name>
<sequence>MRRLPERTATATCTRSCTSFSGRCTTASGPTAPEVPVPETHDQTYINQPPRQPRRPLMTSPNNRQDSGRTIIPAVRASNHWQDRAACKTPDAEAVFFPVSVTPVTVKAAKEICYGCPVIDACARFALERREPYGVWGGMSEHERRVVGTQKEPRPQRILRTQRAEWDAAVAEHGNNDRAIARALGTDTRTVWKVQRLLLDDTQALDETADELPATSSATAYSESIVARYLAGESVILGQTERRMVVAHFMEWSSLSPEQIAERLETTVGAVRKQWERVQTRARREGRPVPVRRVPREERSELKQIQMGEAA</sequence>
<proteinExistence type="inferred from homology"/>
<comment type="cofactor">
    <cofactor evidence="11">
        <name>[4Fe-4S] cluster</name>
        <dbReference type="ChEBI" id="CHEBI:49883"/>
    </cofactor>
    <text evidence="11">Binds 1 [4Fe-4S] cluster per subunit. Following nitrosylation of the [4Fe-4S] cluster binds 1 [4Fe-8(NO)] cluster per subunit.</text>
</comment>
<organism evidence="14">
    <name type="scientific">Streptomyces sp. W75</name>
    <dbReference type="NCBI Taxonomy" id="1170711"/>
    <lineage>
        <taxon>Bacteria</taxon>
        <taxon>Bacillati</taxon>
        <taxon>Actinomycetota</taxon>
        <taxon>Actinomycetes</taxon>
        <taxon>Kitasatosporales</taxon>
        <taxon>Streptomycetaceae</taxon>
        <taxon>Streptomyces</taxon>
    </lineage>
</organism>
<feature type="region of interest" description="Disordered" evidence="12">
    <location>
        <begin position="23"/>
        <end position="68"/>
    </location>
</feature>
<evidence type="ECO:0000256" key="3">
    <source>
        <dbReference type="ARBA" id="ARBA00022485"/>
    </source>
</evidence>
<dbReference type="GO" id="GO:0005737">
    <property type="term" value="C:cytoplasm"/>
    <property type="evidence" value="ECO:0007669"/>
    <property type="project" value="UniProtKB-SubCell"/>
</dbReference>
<evidence type="ECO:0000256" key="9">
    <source>
        <dbReference type="ARBA" id="ARBA00023157"/>
    </source>
</evidence>
<protein>
    <recommendedName>
        <fullName evidence="11">Transcriptional regulator WhiB</fullName>
    </recommendedName>
</protein>
<dbReference type="GO" id="GO:0045892">
    <property type="term" value="P:negative regulation of DNA-templated transcription"/>
    <property type="evidence" value="ECO:0007669"/>
    <property type="project" value="TreeGrafter"/>
</dbReference>
<evidence type="ECO:0000256" key="4">
    <source>
        <dbReference type="ARBA" id="ARBA00022723"/>
    </source>
</evidence>
<comment type="similarity">
    <text evidence="2 11">Belongs to the WhiB family.</text>
</comment>
<feature type="binding site" evidence="11">
    <location>
        <position position="113"/>
    </location>
    <ligand>
        <name>[4Fe-4S] cluster</name>
        <dbReference type="ChEBI" id="CHEBI:49883"/>
    </ligand>
</feature>
<keyword evidence="11" id="KW-0963">Cytoplasm</keyword>
<evidence type="ECO:0000256" key="2">
    <source>
        <dbReference type="ARBA" id="ARBA00006597"/>
    </source>
</evidence>
<keyword evidence="9 11" id="KW-1015">Disulfide bond</keyword>
<gene>
    <name evidence="11" type="primary">whiB</name>
    <name evidence="14" type="ORF">pCQ4.123</name>
</gene>
<evidence type="ECO:0000256" key="8">
    <source>
        <dbReference type="ARBA" id="ARBA00023125"/>
    </source>
</evidence>
<evidence type="ECO:0000256" key="5">
    <source>
        <dbReference type="ARBA" id="ARBA00023004"/>
    </source>
</evidence>
<evidence type="ECO:0000313" key="14">
    <source>
        <dbReference type="EMBL" id="AFH75248.1"/>
    </source>
</evidence>
<feature type="binding site" evidence="11">
    <location>
        <position position="116"/>
    </location>
    <ligand>
        <name>[4Fe-4S] cluster</name>
        <dbReference type="ChEBI" id="CHEBI:49883"/>
    </ligand>
</feature>